<proteinExistence type="predicted"/>
<name>A0ABP6NFD1_9ACTN</name>
<evidence type="ECO:0000313" key="1">
    <source>
        <dbReference type="EMBL" id="GAA3144217.1"/>
    </source>
</evidence>
<reference evidence="2" key="1">
    <citation type="journal article" date="2019" name="Int. J. Syst. Evol. Microbiol.">
        <title>The Global Catalogue of Microorganisms (GCM) 10K type strain sequencing project: providing services to taxonomists for standard genome sequencing and annotation.</title>
        <authorList>
            <consortium name="The Broad Institute Genomics Platform"/>
            <consortium name="The Broad Institute Genome Sequencing Center for Infectious Disease"/>
            <person name="Wu L."/>
            <person name="Ma J."/>
        </authorList>
    </citation>
    <scope>NUCLEOTIDE SEQUENCE [LARGE SCALE GENOMIC DNA]</scope>
    <source>
        <strain evidence="2">JCM 9373</strain>
    </source>
</reference>
<protein>
    <submittedName>
        <fullName evidence="1">Uncharacterized protein</fullName>
    </submittedName>
</protein>
<keyword evidence="2" id="KW-1185">Reference proteome</keyword>
<gene>
    <name evidence="1" type="ORF">GCM10010466_39150</name>
</gene>
<dbReference type="RefSeq" id="WP_344861529.1">
    <property type="nucleotide sequence ID" value="NZ_BAAAUT010000031.1"/>
</dbReference>
<comment type="caution">
    <text evidence="1">The sequence shown here is derived from an EMBL/GenBank/DDBJ whole genome shotgun (WGS) entry which is preliminary data.</text>
</comment>
<evidence type="ECO:0000313" key="2">
    <source>
        <dbReference type="Proteomes" id="UP001500320"/>
    </source>
</evidence>
<sequence length="191" mass="20058">MELTRIIQDETEDGTRPGARAWIVSGEHGAVQVVLSKMEGPDWQFAPDVFPAGWSGTYLGYHAPAALGGEDETEMDCVLLPGGRCFSSGSGLPAMDIARAWAAAGCDDGVIWEAAELAYRVRLAASSWDGLDAQGQRAALVCAVECALAEAERARVAVANGDAPWSRVAEAEQKVAAAEAELVAFTAEHPA</sequence>
<dbReference type="Proteomes" id="UP001500320">
    <property type="component" value="Unassembled WGS sequence"/>
</dbReference>
<accession>A0ABP6NFD1</accession>
<dbReference type="EMBL" id="BAAAUT010000031">
    <property type="protein sequence ID" value="GAA3144217.1"/>
    <property type="molecule type" value="Genomic_DNA"/>
</dbReference>
<organism evidence="1 2">
    <name type="scientific">Planomonospora alba</name>
    <dbReference type="NCBI Taxonomy" id="161354"/>
    <lineage>
        <taxon>Bacteria</taxon>
        <taxon>Bacillati</taxon>
        <taxon>Actinomycetota</taxon>
        <taxon>Actinomycetes</taxon>
        <taxon>Streptosporangiales</taxon>
        <taxon>Streptosporangiaceae</taxon>
        <taxon>Planomonospora</taxon>
    </lineage>
</organism>